<dbReference type="HOGENOM" id="CLU_018625_1_0_1"/>
<dbReference type="AlphaFoldDB" id="C4JXH0"/>
<accession>C4JXH0</accession>
<dbReference type="GeneID" id="8442212"/>
<feature type="region of interest" description="Disordered" evidence="1">
    <location>
        <begin position="361"/>
        <end position="420"/>
    </location>
</feature>
<dbReference type="VEuPathDB" id="FungiDB:UREG_06343"/>
<dbReference type="EMBL" id="CH476618">
    <property type="protein sequence ID" value="EEP81478.1"/>
    <property type="molecule type" value="Genomic_DNA"/>
</dbReference>
<keyword evidence="2" id="KW-0472">Membrane</keyword>
<dbReference type="Proteomes" id="UP000002058">
    <property type="component" value="Unassembled WGS sequence"/>
</dbReference>
<evidence type="ECO:0000313" key="4">
    <source>
        <dbReference type="Proteomes" id="UP000002058"/>
    </source>
</evidence>
<keyword evidence="4" id="KW-1185">Reference proteome</keyword>
<keyword evidence="2" id="KW-1133">Transmembrane helix</keyword>
<sequence length="879" mass="99819">MNEKHFPGLTSFVDAKARLKKMRTALMDGTCCVLAIQDRAAQADAEIAPDAHHSRKVEGPLTRNQRILVQRDQYVDDGKRPFSLMAPVYSHALRHMQVILPPRPTKGPPGGVRVVNSVFGVKPFSVIFAATFLIFVVAVSCWKFGAFFRSFSRHKVIGGGEKAGVRYAKTWYGWVPLERYTKQQRWRRELLKRFRRLIAWRTCHADYSWVWWDPEGTKVKKRVEDWRPLRWIPPSLADYAFSPLHSLRDKRTDNQQVRIIENDRATNSALTPAPSSNGGKAVPDEMPDLPVIKKRVKRQRTPKAPQANAPSINVNRVRASVQTAEIGHKSVSPVAKQATDFSKSHPLFYDANKRCISLPPIGVDRTLKSDSPNSLARRCASDEKPQRKSNSNHRSRSKKSAISHRFVQSNSRSGARRLVIKPEQPSSWRYKAWGARMQRTTFPNTPIDLRGLAGRPGTPLPETLKSLASTRTDSDYRKSAAEQLGKRAASDSSFGSIYRRPDYAILPISHDSTLHPRGRGPRYLRSDYFRSSLQYSHGTQRTNSDQTLREPGPALGDATNLPKPRSSRPFPQRRISNPEVRLIDDLERKLEWLSSEMDPGRKSGHFSLVYNHWLNRATWVVYDPVSRVPCAERRLYGDPRHNYPYPSGKNISRKEKYPSLRRGKARAPRLDSWRLAVNAARKSSGVREFLKAVELFEGSADEPPDGAIDTATWILRKPPQGFEMSSKQREAYFEGCGGWFEKLEYWRDVPRGYRARKVVCEGRANRRRIAEIGRQVAGNCKRTASKIGSRLPQARTANRDIRISGRVTKLTWHPSSNYQSGKKTVQNVHRSGLIGRGQPTLPYGIGNSTSITVADSVNLFLRNRAVHFLEGRRVLQPRD</sequence>
<evidence type="ECO:0000313" key="3">
    <source>
        <dbReference type="EMBL" id="EEP81478.1"/>
    </source>
</evidence>
<keyword evidence="2" id="KW-0812">Transmembrane</keyword>
<protein>
    <submittedName>
        <fullName evidence="3">Uncharacterized protein</fullName>
    </submittedName>
</protein>
<evidence type="ECO:0000256" key="2">
    <source>
        <dbReference type="SAM" id="Phobius"/>
    </source>
</evidence>
<dbReference type="InParanoid" id="C4JXH0"/>
<organism evidence="3 4">
    <name type="scientific">Uncinocarpus reesii (strain UAMH 1704)</name>
    <dbReference type="NCBI Taxonomy" id="336963"/>
    <lineage>
        <taxon>Eukaryota</taxon>
        <taxon>Fungi</taxon>
        <taxon>Dikarya</taxon>
        <taxon>Ascomycota</taxon>
        <taxon>Pezizomycotina</taxon>
        <taxon>Eurotiomycetes</taxon>
        <taxon>Eurotiomycetidae</taxon>
        <taxon>Onygenales</taxon>
        <taxon>Onygenaceae</taxon>
        <taxon>Uncinocarpus</taxon>
    </lineage>
</organism>
<name>C4JXH0_UNCRE</name>
<gene>
    <name evidence="3" type="ORF">UREG_06343</name>
</gene>
<evidence type="ECO:0000256" key="1">
    <source>
        <dbReference type="SAM" id="MobiDB-lite"/>
    </source>
</evidence>
<dbReference type="OMA" id="SWIWWDP"/>
<feature type="transmembrane region" description="Helical" evidence="2">
    <location>
        <begin position="124"/>
        <end position="145"/>
    </location>
</feature>
<dbReference type="KEGG" id="ure:UREG_06343"/>
<feature type="region of interest" description="Disordered" evidence="1">
    <location>
        <begin position="262"/>
        <end position="287"/>
    </location>
</feature>
<feature type="compositionally biased region" description="Polar residues" evidence="1">
    <location>
        <begin position="265"/>
        <end position="278"/>
    </location>
</feature>
<dbReference type="STRING" id="336963.C4JXH0"/>
<proteinExistence type="predicted"/>
<dbReference type="OrthoDB" id="5346728at2759"/>
<feature type="compositionally biased region" description="Polar residues" evidence="1">
    <location>
        <begin position="534"/>
        <end position="546"/>
    </location>
</feature>
<dbReference type="eggNOG" id="ENOG502RPK2">
    <property type="taxonomic scope" value="Eukaryota"/>
</dbReference>
<reference evidence="4" key="1">
    <citation type="journal article" date="2009" name="Genome Res.">
        <title>Comparative genomic analyses of the human fungal pathogens Coccidioides and their relatives.</title>
        <authorList>
            <person name="Sharpton T.J."/>
            <person name="Stajich J.E."/>
            <person name="Rounsley S.D."/>
            <person name="Gardner M.J."/>
            <person name="Wortman J.R."/>
            <person name="Jordar V.S."/>
            <person name="Maiti R."/>
            <person name="Kodira C.D."/>
            <person name="Neafsey D.E."/>
            <person name="Zeng Q."/>
            <person name="Hung C.-Y."/>
            <person name="McMahan C."/>
            <person name="Muszewska A."/>
            <person name="Grynberg M."/>
            <person name="Mandel M.A."/>
            <person name="Kellner E.M."/>
            <person name="Barker B.M."/>
            <person name="Galgiani J.N."/>
            <person name="Orbach M.J."/>
            <person name="Kirkland T.N."/>
            <person name="Cole G.T."/>
            <person name="Henn M.R."/>
            <person name="Birren B.W."/>
            <person name="Taylor J.W."/>
        </authorList>
    </citation>
    <scope>NUCLEOTIDE SEQUENCE [LARGE SCALE GENOMIC DNA]</scope>
    <source>
        <strain evidence="4">UAMH 1704</strain>
    </source>
</reference>
<dbReference type="RefSeq" id="XP_002583376.1">
    <property type="nucleotide sequence ID" value="XM_002583330.1"/>
</dbReference>
<feature type="compositionally biased region" description="Basic residues" evidence="1">
    <location>
        <begin position="390"/>
        <end position="402"/>
    </location>
</feature>
<feature type="region of interest" description="Disordered" evidence="1">
    <location>
        <begin position="534"/>
        <end position="576"/>
    </location>
</feature>